<evidence type="ECO:0000256" key="1">
    <source>
        <dbReference type="ARBA" id="ARBA00022737"/>
    </source>
</evidence>
<dbReference type="PANTHER" id="PTHR24051:SF11">
    <property type="entry name" value="PROTEIN TYROSINE PHOSPHATASE, RECEPTOR TYPE, M"/>
    <property type="match status" value="1"/>
</dbReference>
<name>A0A3N0YGQ4_ANAGA</name>
<evidence type="ECO:0000256" key="2">
    <source>
        <dbReference type="ARBA" id="ARBA00023157"/>
    </source>
</evidence>
<dbReference type="AlphaFoldDB" id="A0A3N0YGQ4"/>
<feature type="compositionally biased region" description="Polar residues" evidence="4">
    <location>
        <begin position="1"/>
        <end position="11"/>
    </location>
</feature>
<dbReference type="PRINTS" id="PR00020">
    <property type="entry name" value="MAMDOMAIN"/>
</dbReference>
<dbReference type="CDD" id="cd06263">
    <property type="entry name" value="MAM"/>
    <property type="match status" value="1"/>
</dbReference>
<feature type="domain" description="MAM" evidence="5">
    <location>
        <begin position="79"/>
        <end position="195"/>
    </location>
</feature>
<evidence type="ECO:0000259" key="6">
    <source>
        <dbReference type="PROSITE" id="PS50835"/>
    </source>
</evidence>
<feature type="region of interest" description="Disordered" evidence="4">
    <location>
        <begin position="1"/>
        <end position="26"/>
    </location>
</feature>
<dbReference type="InterPro" id="IPR013783">
    <property type="entry name" value="Ig-like_fold"/>
</dbReference>
<dbReference type="SUPFAM" id="SSF48726">
    <property type="entry name" value="Immunoglobulin"/>
    <property type="match status" value="1"/>
</dbReference>
<dbReference type="InterPro" id="IPR051622">
    <property type="entry name" value="R-tyr_protein_phosphatases"/>
</dbReference>
<dbReference type="OrthoDB" id="10253954at2759"/>
<dbReference type="InterPro" id="IPR000998">
    <property type="entry name" value="MAM_dom"/>
</dbReference>
<proteinExistence type="predicted"/>
<dbReference type="InterPro" id="IPR013151">
    <property type="entry name" value="Immunoglobulin_dom"/>
</dbReference>
<dbReference type="Gene3D" id="2.60.120.200">
    <property type="match status" value="1"/>
</dbReference>
<dbReference type="PROSITE" id="PS50835">
    <property type="entry name" value="IG_LIKE"/>
    <property type="match status" value="1"/>
</dbReference>
<dbReference type="SUPFAM" id="SSF49899">
    <property type="entry name" value="Concanavalin A-like lectins/glucanases"/>
    <property type="match status" value="1"/>
</dbReference>
<dbReference type="Pfam" id="PF00629">
    <property type="entry name" value="MAM"/>
    <property type="match status" value="1"/>
</dbReference>
<dbReference type="SMART" id="SM00409">
    <property type="entry name" value="IG"/>
    <property type="match status" value="1"/>
</dbReference>
<evidence type="ECO:0000313" key="8">
    <source>
        <dbReference type="Proteomes" id="UP000281406"/>
    </source>
</evidence>
<evidence type="ECO:0000256" key="3">
    <source>
        <dbReference type="ARBA" id="ARBA00023319"/>
    </source>
</evidence>
<keyword evidence="8" id="KW-1185">Reference proteome</keyword>
<evidence type="ECO:0000256" key="4">
    <source>
        <dbReference type="SAM" id="MobiDB-lite"/>
    </source>
</evidence>
<protein>
    <submittedName>
        <fullName evidence="7">Receptor-type tyrosine-protein phosphatase mu</fullName>
    </submittedName>
</protein>
<feature type="domain" description="Ig-like" evidence="6">
    <location>
        <begin position="197"/>
        <end position="284"/>
    </location>
</feature>
<reference evidence="7 8" key="1">
    <citation type="submission" date="2018-10" db="EMBL/GenBank/DDBJ databases">
        <title>Genome assembly for a Yunnan-Guizhou Plateau 3E fish, Anabarilius grahami (Regan), and its evolutionary and genetic applications.</title>
        <authorList>
            <person name="Jiang W."/>
        </authorList>
    </citation>
    <scope>NUCLEOTIDE SEQUENCE [LARGE SCALE GENOMIC DNA]</scope>
    <source>
        <strain evidence="7">AG-KIZ</strain>
        <tissue evidence="7">Muscle</tissue>
    </source>
</reference>
<comment type="caution">
    <text evidence="7">The sequence shown here is derived from an EMBL/GenBank/DDBJ whole genome shotgun (WGS) entry which is preliminary data.</text>
</comment>
<dbReference type="Pfam" id="PF00047">
    <property type="entry name" value="ig"/>
    <property type="match status" value="1"/>
</dbReference>
<dbReference type="InterPro" id="IPR036179">
    <property type="entry name" value="Ig-like_dom_sf"/>
</dbReference>
<dbReference type="InterPro" id="IPR003599">
    <property type="entry name" value="Ig_sub"/>
</dbReference>
<evidence type="ECO:0000259" key="5">
    <source>
        <dbReference type="PROSITE" id="PS50060"/>
    </source>
</evidence>
<dbReference type="SMART" id="SM00137">
    <property type="entry name" value="MAM"/>
    <property type="match status" value="1"/>
</dbReference>
<dbReference type="Proteomes" id="UP000281406">
    <property type="component" value="Unassembled WGS sequence"/>
</dbReference>
<sequence>MKKKAFSQSNELQKRHAAALTRRGMDSSRPLKVLETAGNLTLNLQSRLDTRETRETRPNTLRAVSVSLHVKRLFGSSAFMMANSSGRFSGQKAQLLMPHFKENDTHCVIFQYYGAGREGSSPGQLYIYVKENNSPLGFPVWNSSGPALQKWQQVELAISTFWPNFYQLVFEAVTSGERGLLAVRGISRQGHQCMNTPHFLHIKGVEVNARQTATFQCTINGQPKDHINYKLWLQGIKGGEAPMKDTKPVNSRRYTGTFDIVNTTKENSGRYRCIVHSDKGVGVSSYGELVVKRESEPVRVTAAAARLYRHVCSCQLNTCSVSAPVKVRCRRGRRERVYDTDGERESVLECMQDRYDIAERRETRMWLL</sequence>
<dbReference type="InterPro" id="IPR013320">
    <property type="entry name" value="ConA-like_dom_sf"/>
</dbReference>
<evidence type="ECO:0000313" key="7">
    <source>
        <dbReference type="EMBL" id="ROL45425.1"/>
    </source>
</evidence>
<keyword evidence="2" id="KW-1015">Disulfide bond</keyword>
<keyword evidence="7" id="KW-0675">Receptor</keyword>
<accession>A0A3N0YGQ4</accession>
<keyword evidence="3" id="KW-0393">Immunoglobulin domain</keyword>
<dbReference type="Gene3D" id="2.60.40.10">
    <property type="entry name" value="Immunoglobulins"/>
    <property type="match status" value="1"/>
</dbReference>
<dbReference type="InterPro" id="IPR007110">
    <property type="entry name" value="Ig-like_dom"/>
</dbReference>
<dbReference type="CDD" id="cd00096">
    <property type="entry name" value="Ig"/>
    <property type="match status" value="1"/>
</dbReference>
<dbReference type="GO" id="GO:0016020">
    <property type="term" value="C:membrane"/>
    <property type="evidence" value="ECO:0007669"/>
    <property type="project" value="InterPro"/>
</dbReference>
<dbReference type="EMBL" id="RJVU01042591">
    <property type="protein sequence ID" value="ROL45425.1"/>
    <property type="molecule type" value="Genomic_DNA"/>
</dbReference>
<dbReference type="PROSITE" id="PS50060">
    <property type="entry name" value="MAM_2"/>
    <property type="match status" value="1"/>
</dbReference>
<keyword evidence="1" id="KW-0677">Repeat</keyword>
<gene>
    <name evidence="7" type="ORF">DPX16_2350</name>
</gene>
<organism evidence="7 8">
    <name type="scientific">Anabarilius grahami</name>
    <name type="common">Kanglang fish</name>
    <name type="synonym">Barilius grahami</name>
    <dbReference type="NCBI Taxonomy" id="495550"/>
    <lineage>
        <taxon>Eukaryota</taxon>
        <taxon>Metazoa</taxon>
        <taxon>Chordata</taxon>
        <taxon>Craniata</taxon>
        <taxon>Vertebrata</taxon>
        <taxon>Euteleostomi</taxon>
        <taxon>Actinopterygii</taxon>
        <taxon>Neopterygii</taxon>
        <taxon>Teleostei</taxon>
        <taxon>Ostariophysi</taxon>
        <taxon>Cypriniformes</taxon>
        <taxon>Xenocyprididae</taxon>
        <taxon>Xenocypridinae</taxon>
        <taxon>Xenocypridinae incertae sedis</taxon>
        <taxon>Anabarilius</taxon>
    </lineage>
</organism>
<dbReference type="PANTHER" id="PTHR24051">
    <property type="entry name" value="SUSHI DOMAIN-CONTAINING PROTEIN 1"/>
    <property type="match status" value="1"/>
</dbReference>